<dbReference type="PANTHER" id="PTHR30525">
    <property type="entry name" value="1-DEOXY-D-XYLULOSE 5-PHOSPHATE REDUCTOISOMERASE"/>
    <property type="match status" value="1"/>
</dbReference>
<evidence type="ECO:0000313" key="13">
    <source>
        <dbReference type="EMBL" id="BCB72695.1"/>
    </source>
</evidence>
<dbReference type="NCBIfam" id="NF003938">
    <property type="entry name" value="PRK05447.1-1"/>
    <property type="match status" value="1"/>
</dbReference>
<evidence type="ECO:0000256" key="2">
    <source>
        <dbReference type="ARBA" id="ARBA00006825"/>
    </source>
</evidence>
<dbReference type="NCBIfam" id="TIGR00243">
    <property type="entry name" value="Dxr"/>
    <property type="match status" value="1"/>
</dbReference>
<feature type="binding site" evidence="9">
    <location>
        <position position="129"/>
    </location>
    <ligand>
        <name>NADPH</name>
        <dbReference type="ChEBI" id="CHEBI:57783"/>
    </ligand>
</feature>
<feature type="binding site" evidence="9">
    <location>
        <position position="209"/>
    </location>
    <ligand>
        <name>1-deoxy-D-xylulose 5-phosphate</name>
        <dbReference type="ChEBI" id="CHEBI:57792"/>
    </ligand>
</feature>
<comment type="cofactor">
    <cofactor evidence="9">
        <name>Mg(2+)</name>
        <dbReference type="ChEBI" id="CHEBI:18420"/>
    </cofactor>
    <cofactor evidence="9">
        <name>Mn(2+)</name>
        <dbReference type="ChEBI" id="CHEBI:29035"/>
    </cofactor>
</comment>
<dbReference type="SUPFAM" id="SSF51735">
    <property type="entry name" value="NAD(P)-binding Rossmann-fold domains"/>
    <property type="match status" value="1"/>
</dbReference>
<organism evidence="15 16">
    <name type="scientific">Vreelandella aquamarina</name>
    <dbReference type="NCBI Taxonomy" id="77097"/>
    <lineage>
        <taxon>Bacteria</taxon>
        <taxon>Pseudomonadati</taxon>
        <taxon>Pseudomonadota</taxon>
        <taxon>Gammaproteobacteria</taxon>
        <taxon>Oceanospirillales</taxon>
        <taxon>Halomonadaceae</taxon>
        <taxon>Vreelandella</taxon>
    </lineage>
</organism>
<feature type="binding site" evidence="9">
    <location>
        <position position="231"/>
    </location>
    <ligand>
        <name>1-deoxy-D-xylulose 5-phosphate</name>
        <dbReference type="ChEBI" id="CHEBI:57792"/>
    </ligand>
</feature>
<evidence type="ECO:0000259" key="10">
    <source>
        <dbReference type="Pfam" id="PF02670"/>
    </source>
</evidence>
<dbReference type="STRING" id="77097.SAMN04490369_103624"/>
<feature type="domain" description="DXP reductoisomerase C-terminal" evidence="12">
    <location>
        <begin position="271"/>
        <end position="387"/>
    </location>
</feature>
<dbReference type="Proteomes" id="UP000501053">
    <property type="component" value="Chromosome"/>
</dbReference>
<gene>
    <name evidence="9 13" type="primary">dxr</name>
    <name evidence="13" type="ORF">HMEPL2_30460</name>
    <name evidence="14" type="ORF">SAMN04490369_103624</name>
    <name evidence="15" type="ORF">SAMN05878438_0120</name>
</gene>
<feature type="binding site" evidence="9">
    <location>
        <position position="130"/>
    </location>
    <ligand>
        <name>1-deoxy-D-xylulose 5-phosphate</name>
        <dbReference type="ChEBI" id="CHEBI:57792"/>
    </ligand>
</feature>
<comment type="caution">
    <text evidence="9">Lacks conserved residue(s) required for the propagation of feature annotation.</text>
</comment>
<dbReference type="Proteomes" id="UP000185024">
    <property type="component" value="Unassembled WGS sequence"/>
</dbReference>
<dbReference type="InterPro" id="IPR036169">
    <property type="entry name" value="DXPR_C_sf"/>
</dbReference>
<dbReference type="PATRIC" id="fig|29570.3.peg.945"/>
<evidence type="ECO:0000313" key="14">
    <source>
        <dbReference type="EMBL" id="SEN98866.1"/>
    </source>
</evidence>
<evidence type="ECO:0000256" key="6">
    <source>
        <dbReference type="ARBA" id="ARBA00023211"/>
    </source>
</evidence>
<reference evidence="14 17" key="1">
    <citation type="submission" date="2016-10" db="EMBL/GenBank/DDBJ databases">
        <authorList>
            <person name="de Groot N.N."/>
        </authorList>
    </citation>
    <scope>NUCLEOTIDE SEQUENCE [LARGE SCALE GENOMIC DNA]</scope>
    <source>
        <strain evidence="14 17">558</strain>
    </source>
</reference>
<dbReference type="InterPro" id="IPR026877">
    <property type="entry name" value="DXPR_C"/>
</dbReference>
<feature type="binding site" evidence="9">
    <location>
        <position position="231"/>
    </location>
    <ligand>
        <name>Mn(2+)</name>
        <dbReference type="ChEBI" id="CHEBI:29035"/>
    </ligand>
</feature>
<keyword evidence="4 9" id="KW-0521">NADP</keyword>
<feature type="domain" description="1-deoxy-D-xylulose 5-phosphate reductoisomerase C-terminal" evidence="11">
    <location>
        <begin position="151"/>
        <end position="239"/>
    </location>
</feature>
<keyword evidence="5 9" id="KW-0560">Oxidoreductase</keyword>
<dbReference type="EC" id="1.1.1.267" evidence="9"/>
<proteinExistence type="inferred from homology"/>
<dbReference type="UniPathway" id="UPA00056">
    <property type="reaction ID" value="UER00092"/>
</dbReference>
<feature type="binding site" evidence="9">
    <location>
        <position position="16"/>
    </location>
    <ligand>
        <name>NADPH</name>
        <dbReference type="ChEBI" id="CHEBI:57783"/>
    </ligand>
</feature>
<dbReference type="EMBL" id="FODB01000036">
    <property type="protein sequence ID" value="SEN98866.1"/>
    <property type="molecule type" value="Genomic_DNA"/>
</dbReference>
<accession>A0A1H8L209</accession>
<evidence type="ECO:0000259" key="12">
    <source>
        <dbReference type="Pfam" id="PF13288"/>
    </source>
</evidence>
<feature type="binding site" evidence="9">
    <location>
        <position position="186"/>
    </location>
    <ligand>
        <name>1-deoxy-D-xylulose 5-phosphate</name>
        <dbReference type="ChEBI" id="CHEBI:57792"/>
    </ligand>
</feature>
<evidence type="ECO:0000256" key="8">
    <source>
        <dbReference type="ARBA" id="ARBA00048543"/>
    </source>
</evidence>
<comment type="pathway">
    <text evidence="1 9">Isoprenoid biosynthesis; isopentenyl diphosphate biosynthesis via DXP pathway; isopentenyl diphosphate from 1-deoxy-D-xylulose 5-phosphate: step 1/6.</text>
</comment>
<keyword evidence="18" id="KW-1185">Reference proteome</keyword>
<feature type="binding site" evidence="9">
    <location>
        <position position="228"/>
    </location>
    <ligand>
        <name>1-deoxy-D-xylulose 5-phosphate</name>
        <dbReference type="ChEBI" id="CHEBI:57792"/>
    </ligand>
</feature>
<dbReference type="Pfam" id="PF02670">
    <property type="entry name" value="DXP_reductoisom"/>
    <property type="match status" value="1"/>
</dbReference>
<dbReference type="Pfam" id="PF08436">
    <property type="entry name" value="DXP_redisom_C"/>
    <property type="match status" value="1"/>
</dbReference>
<evidence type="ECO:0000313" key="18">
    <source>
        <dbReference type="Proteomes" id="UP000501053"/>
    </source>
</evidence>
<dbReference type="GO" id="GO:0070402">
    <property type="term" value="F:NADPH binding"/>
    <property type="evidence" value="ECO:0007669"/>
    <property type="project" value="InterPro"/>
</dbReference>
<feature type="binding site" evidence="9">
    <location>
        <position position="215"/>
    </location>
    <ligand>
        <name>NADPH</name>
        <dbReference type="ChEBI" id="CHEBI:57783"/>
    </ligand>
</feature>
<evidence type="ECO:0000256" key="4">
    <source>
        <dbReference type="ARBA" id="ARBA00022857"/>
    </source>
</evidence>
<dbReference type="RefSeq" id="WP_044629717.1">
    <property type="nucleotide sequence ID" value="NZ_AP022869.1"/>
</dbReference>
<dbReference type="EMBL" id="FSQX01000001">
    <property type="protein sequence ID" value="SIN60421.1"/>
    <property type="molecule type" value="Genomic_DNA"/>
</dbReference>
<dbReference type="GO" id="GO:0051484">
    <property type="term" value="P:isopentenyl diphosphate biosynthetic process, methylerythritol 4-phosphate pathway involved in terpenoid biosynthetic process"/>
    <property type="evidence" value="ECO:0007669"/>
    <property type="project" value="UniProtKB-ARBA"/>
</dbReference>
<evidence type="ECO:0000256" key="9">
    <source>
        <dbReference type="HAMAP-Rule" id="MF_00183"/>
    </source>
</evidence>
<feature type="binding site" evidence="9">
    <location>
        <position position="155"/>
    </location>
    <ligand>
        <name>Mn(2+)</name>
        <dbReference type="ChEBI" id="CHEBI:29035"/>
    </ligand>
</feature>
<feature type="binding site" evidence="9">
    <location>
        <position position="131"/>
    </location>
    <ligand>
        <name>NADPH</name>
        <dbReference type="ChEBI" id="CHEBI:57783"/>
    </ligand>
</feature>
<dbReference type="AlphaFoldDB" id="A0A0D7UWE6"/>
<comment type="catalytic activity">
    <reaction evidence="8">
        <text>2-C-methyl-D-erythritol 4-phosphate + NADP(+) = 1-deoxy-D-xylulose 5-phosphate + NADPH + H(+)</text>
        <dbReference type="Rhea" id="RHEA:13717"/>
        <dbReference type="ChEBI" id="CHEBI:15378"/>
        <dbReference type="ChEBI" id="CHEBI:57783"/>
        <dbReference type="ChEBI" id="CHEBI:57792"/>
        <dbReference type="ChEBI" id="CHEBI:58262"/>
        <dbReference type="ChEBI" id="CHEBI:58349"/>
        <dbReference type="EC" id="1.1.1.267"/>
    </reaction>
    <physiologicalReaction direction="right-to-left" evidence="8">
        <dbReference type="Rhea" id="RHEA:13719"/>
    </physiologicalReaction>
</comment>
<dbReference type="SUPFAM" id="SSF55347">
    <property type="entry name" value="Glyceraldehyde-3-phosphate dehydrogenase-like, C-terminal domain"/>
    <property type="match status" value="1"/>
</dbReference>
<dbReference type="SUPFAM" id="SSF69055">
    <property type="entry name" value="1-deoxy-D-xylulose-5-phosphate reductoisomerase, C-terminal domain"/>
    <property type="match status" value="1"/>
</dbReference>
<keyword evidence="3 9" id="KW-0479">Metal-binding</keyword>
<feature type="binding site" evidence="9">
    <location>
        <position position="156"/>
    </location>
    <ligand>
        <name>1-deoxy-D-xylulose 5-phosphate</name>
        <dbReference type="ChEBI" id="CHEBI:57792"/>
    </ligand>
</feature>
<dbReference type="GO" id="GO:0030604">
    <property type="term" value="F:1-deoxy-D-xylulose-5-phosphate reductoisomerase activity"/>
    <property type="evidence" value="ECO:0007669"/>
    <property type="project" value="UniProtKB-UniRule"/>
</dbReference>
<feature type="binding site" evidence="9">
    <location>
        <position position="18"/>
    </location>
    <ligand>
        <name>NADPH</name>
        <dbReference type="ChEBI" id="CHEBI:57783"/>
    </ligand>
</feature>
<accession>A0A0D7UWE6</accession>
<dbReference type="InterPro" id="IPR013644">
    <property type="entry name" value="DXP_reductoisomerase_C"/>
</dbReference>
<feature type="binding site" evidence="9">
    <location>
        <position position="15"/>
    </location>
    <ligand>
        <name>NADPH</name>
        <dbReference type="ChEBI" id="CHEBI:57783"/>
    </ligand>
</feature>
<protein>
    <recommendedName>
        <fullName evidence="9">1-deoxy-D-xylulose 5-phosphate reductoisomerase</fullName>
        <shortName evidence="9">DXP reductoisomerase</shortName>
        <ecNumber evidence="9">1.1.1.267</ecNumber>
    </recommendedName>
    <alternativeName>
        <fullName evidence="9">1-deoxyxylulose-5-phosphate reductoisomerase</fullName>
    </alternativeName>
    <alternativeName>
        <fullName evidence="9">2-C-methyl-D-erythritol 4-phosphate synthase</fullName>
    </alternativeName>
</protein>
<dbReference type="OrthoDB" id="9806546at2"/>
<sequence length="398" mass="42144">MSHVSVQSVTVLGATGSIGKSTLDVIARHPERYRVYALTAHTSKEALLDQCKAHSPRFAVLDDVADAQWLQQALRQAGSNTVALAGEDALCEVAQAPEVDTVMAAIVGAAGLLPSLAAAEAGKRVLLANKEALVMSGALFMDAVARSGATLLPIDSEHNAIYQCLPSEHRGGLAKHGVRQLLLTASGGPFRGWSAADIANVTPEQACAHPNWSMGRKISVDSATLMNKGLELIEACWLFDATPEQIQVVVHPQSVIHSMAAYNDGSVIAQLGNPDMRTPIAYGLAWPERIDAGVETLDLFQVARLDFEAPDETRFPCLRLAREAMQAGGAAPAVLNAANEVAVEAFLAGNIAFGAIPDVVAKVMALPYPGQADSLERVLAADRWAREQAAHTIRQLTA</sequence>
<keyword evidence="9" id="KW-0460">Magnesium</keyword>
<dbReference type="EMBL" id="AP022869">
    <property type="protein sequence ID" value="BCB72695.1"/>
    <property type="molecule type" value="Genomic_DNA"/>
</dbReference>
<reference evidence="13 18" key="3">
    <citation type="submission" date="2020-03" db="EMBL/GenBank/DDBJ databases">
        <title>Complete Genome Sequence of Halomonas meridiana strain Eplume2, isolated from hydrothermal-plume in the north east Pacific Ocean.</title>
        <authorList>
            <person name="Kurihara Y."/>
            <person name="Kawai S."/>
            <person name="Sakai A."/>
            <person name="Galipon J."/>
            <person name="Arakawa K."/>
        </authorList>
    </citation>
    <scope>NUCLEOTIDE SEQUENCE [LARGE SCALE GENOMIC DNA]</scope>
    <source>
        <strain evidence="13 18">Eplume2</strain>
    </source>
</reference>
<keyword evidence="15" id="KW-0413">Isomerase</keyword>
<dbReference type="PANTHER" id="PTHR30525:SF0">
    <property type="entry name" value="1-DEOXY-D-XYLULOSE 5-PHOSPHATE REDUCTOISOMERASE, CHLOROPLASTIC"/>
    <property type="match status" value="1"/>
</dbReference>
<dbReference type="InterPro" id="IPR013512">
    <property type="entry name" value="DXP_reductoisomerase_N"/>
</dbReference>
<name>A0A0D7UWE6_9GAMM</name>
<comment type="function">
    <text evidence="9">Catalyzes the NADPH-dependent rearrangement and reduction of 1-deoxy-D-xylulose-5-phosphate (DXP) to 2-C-methyl-D-erythritol 4-phosphate (MEP).</text>
</comment>
<comment type="similarity">
    <text evidence="2 9">Belongs to the DXR family.</text>
</comment>
<evidence type="ECO:0000256" key="3">
    <source>
        <dbReference type="ARBA" id="ARBA00022723"/>
    </source>
</evidence>
<dbReference type="Gene3D" id="1.10.1740.10">
    <property type="match status" value="1"/>
</dbReference>
<reference evidence="15 16" key="2">
    <citation type="submission" date="2016-11" db="EMBL/GenBank/DDBJ databases">
        <authorList>
            <person name="Jaros S."/>
            <person name="Januszkiewicz K."/>
            <person name="Wedrychowicz H."/>
        </authorList>
    </citation>
    <scope>NUCLEOTIDE SEQUENCE [LARGE SCALE GENOMIC DNA]</scope>
    <source>
        <strain evidence="15 16">ACAM 239</strain>
    </source>
</reference>
<dbReference type="InterPro" id="IPR003821">
    <property type="entry name" value="DXP_reductoisomerase"/>
</dbReference>
<feature type="binding site" evidence="9">
    <location>
        <position position="17"/>
    </location>
    <ligand>
        <name>NADPH</name>
        <dbReference type="ChEBI" id="CHEBI:57783"/>
    </ligand>
</feature>
<dbReference type="GO" id="GO:0016853">
    <property type="term" value="F:isomerase activity"/>
    <property type="evidence" value="ECO:0007669"/>
    <property type="project" value="UniProtKB-KW"/>
</dbReference>
<evidence type="ECO:0000313" key="16">
    <source>
        <dbReference type="Proteomes" id="UP000185024"/>
    </source>
</evidence>
<dbReference type="Gene3D" id="3.40.50.720">
    <property type="entry name" value="NAD(P)-binding Rossmann-like Domain"/>
    <property type="match status" value="1"/>
</dbReference>
<feature type="binding site" evidence="9">
    <location>
        <position position="157"/>
    </location>
    <ligand>
        <name>Mn(2+)</name>
        <dbReference type="ChEBI" id="CHEBI:29035"/>
    </ligand>
</feature>
<keyword evidence="6 9" id="KW-0464">Manganese</keyword>
<dbReference type="PIRSF" id="PIRSF006205">
    <property type="entry name" value="Dxp_reductismrs"/>
    <property type="match status" value="1"/>
</dbReference>
<feature type="binding site" evidence="9">
    <location>
        <position position="157"/>
    </location>
    <ligand>
        <name>1-deoxy-D-xylulose 5-phosphate</name>
        <dbReference type="ChEBI" id="CHEBI:57792"/>
    </ligand>
</feature>
<dbReference type="Pfam" id="PF13288">
    <property type="entry name" value="DXPR_C"/>
    <property type="match status" value="1"/>
</dbReference>
<dbReference type="Proteomes" id="UP000199493">
    <property type="component" value="Unassembled WGS sequence"/>
</dbReference>
<dbReference type="InterPro" id="IPR036291">
    <property type="entry name" value="NAD(P)-bd_dom_sf"/>
</dbReference>
<feature type="domain" description="1-deoxy-D-xylulose 5-phosphate reductoisomerase N-terminal" evidence="10">
    <location>
        <begin position="9"/>
        <end position="137"/>
    </location>
</feature>
<feature type="binding site" evidence="9">
    <location>
        <position position="222"/>
    </location>
    <ligand>
        <name>1-deoxy-D-xylulose 5-phosphate</name>
        <dbReference type="ChEBI" id="CHEBI:57792"/>
    </ligand>
</feature>
<evidence type="ECO:0000256" key="5">
    <source>
        <dbReference type="ARBA" id="ARBA00023002"/>
    </source>
</evidence>
<dbReference type="GeneID" id="97277223"/>
<evidence type="ECO:0000256" key="1">
    <source>
        <dbReference type="ARBA" id="ARBA00005094"/>
    </source>
</evidence>
<dbReference type="FunFam" id="3.40.50.720:FF:000045">
    <property type="entry name" value="1-deoxy-D-xylulose 5-phosphate reductoisomerase"/>
    <property type="match status" value="1"/>
</dbReference>
<evidence type="ECO:0000256" key="7">
    <source>
        <dbReference type="ARBA" id="ARBA00023229"/>
    </source>
</evidence>
<feature type="binding site" evidence="9">
    <location>
        <position position="227"/>
    </location>
    <ligand>
        <name>1-deoxy-D-xylulose 5-phosphate</name>
        <dbReference type="ChEBI" id="CHEBI:57792"/>
    </ligand>
</feature>
<evidence type="ECO:0000313" key="17">
    <source>
        <dbReference type="Proteomes" id="UP000199493"/>
    </source>
</evidence>
<dbReference type="HAMAP" id="MF_00183">
    <property type="entry name" value="DXP_reductoisom"/>
    <property type="match status" value="1"/>
</dbReference>
<keyword evidence="7 9" id="KW-0414">Isoprene biosynthesis</keyword>
<dbReference type="GO" id="GO:0030145">
    <property type="term" value="F:manganese ion binding"/>
    <property type="evidence" value="ECO:0007669"/>
    <property type="project" value="TreeGrafter"/>
</dbReference>
<evidence type="ECO:0000313" key="15">
    <source>
        <dbReference type="EMBL" id="SIN60421.1"/>
    </source>
</evidence>
<dbReference type="NCBIfam" id="NF009114">
    <property type="entry name" value="PRK12464.1"/>
    <property type="match status" value="1"/>
</dbReference>
<evidence type="ECO:0000259" key="11">
    <source>
        <dbReference type="Pfam" id="PF08436"/>
    </source>
</evidence>